<gene>
    <name evidence="8 9" type="primary">hexd</name>
    <name evidence="8" type="synonym">fj33c04</name>
    <name evidence="8" type="synonym">hexdc</name>
    <name evidence="8" type="synonym">wu:fj33c04</name>
    <name evidence="8" type="synonym">zgc:152869</name>
</gene>
<dbReference type="Proteomes" id="UP000000437">
    <property type="component" value="Chromosome 12"/>
</dbReference>
<evidence type="ECO:0000259" key="5">
    <source>
        <dbReference type="Pfam" id="PF00728"/>
    </source>
</evidence>
<evidence type="ECO:0000313" key="9">
    <source>
        <dbReference type="ZFIN" id="ZDB-GENE-060929-448"/>
    </source>
</evidence>
<evidence type="ECO:0000256" key="1">
    <source>
        <dbReference type="ARBA" id="ARBA00001231"/>
    </source>
</evidence>
<dbReference type="CDD" id="cd06565">
    <property type="entry name" value="GH20_GcnA-like"/>
    <property type="match status" value="1"/>
</dbReference>
<dbReference type="AlphaFoldDB" id="F1R118"/>
<dbReference type="GO" id="GO:0015929">
    <property type="term" value="F:hexosaminidase activity"/>
    <property type="evidence" value="ECO:0000318"/>
    <property type="project" value="GO_Central"/>
</dbReference>
<dbReference type="Pfam" id="PF00728">
    <property type="entry name" value="Glyco_hydro_20"/>
    <property type="match status" value="1"/>
</dbReference>
<dbReference type="KEGG" id="dre:565372"/>
<dbReference type="GO" id="GO:0005975">
    <property type="term" value="P:carbohydrate metabolic process"/>
    <property type="evidence" value="ECO:0007669"/>
    <property type="project" value="InterPro"/>
</dbReference>
<sequence>MDLSLRTCKKFVHLDLKGAPPRIGYFIELIQLFADLGANGLLIEYEDMFPYEGELQVLQSKSQPPYSREEIASIQDAASSRGLEIIPLVQTFGHLEFVLKHKVFRDLREVDCCLGTLNPNCDRGVKLVQEMLKQVMKLHPNSTSLHIGADEVYMLGLGDESKQWLTAPGRNVHQLFLGHVLKVAKSIQESLPNLKLIMWDDMLRSMTSETIKESGLVGLVQPMLWDYSPTLDVNNAVALMELYKSAGMSQQWAASSFKGSTTVHTCVTGTQRHVDNHLQWLNVASNLSAGIKLQGIALTGWQRYDHLSVLCELMPLGLPSLASCLQTLQHGSFTEEVQKKVIETLGTVEVADTERLSPRTSSTFGGAKLAELIVKLTSSLESAELRHFQNNMFVRGWFTSYHIQKKTVNPLIAQQIKTQAKMFLDAVEIQVVEVRAEMRLLYSDSTVQEWMDQHVTPVLEPLHNLLRDIDRVLQEMGLCI</sequence>
<dbReference type="eggNOG" id="ENOG502QRCP">
    <property type="taxonomic scope" value="Eukaryota"/>
</dbReference>
<feature type="domain" description="Glycoside hydrolase family 20 catalytic" evidence="5">
    <location>
        <begin position="61"/>
        <end position="207"/>
    </location>
</feature>
<evidence type="ECO:0000256" key="4">
    <source>
        <dbReference type="ARBA" id="ARBA00022801"/>
    </source>
</evidence>
<evidence type="ECO:0000313" key="6">
    <source>
        <dbReference type="Ensembl" id="ENSDARP00000081501"/>
    </source>
</evidence>
<comment type="catalytic activity">
    <reaction evidence="1">
        <text>Hydrolysis of terminal non-reducing N-acetyl-D-hexosamine residues in N-acetyl-beta-D-hexosaminides.</text>
        <dbReference type="EC" id="3.2.1.52"/>
    </reaction>
</comment>
<dbReference type="ZFIN" id="ZDB-GENE-060929-448">
    <property type="gene designation" value="hexd"/>
</dbReference>
<protein>
    <recommendedName>
        <fullName evidence="3">beta-N-acetylhexosaminidase</fullName>
        <ecNumber evidence="3">3.2.1.52</ecNumber>
    </recommendedName>
</protein>
<dbReference type="OrthoDB" id="10023921at2759"/>
<keyword evidence="4" id="KW-0378">Hydrolase</keyword>
<dbReference type="OMA" id="TWMNPWQ"/>
<dbReference type="Ensembl" id="ENSDART00000087067.5">
    <property type="protein sequence ID" value="ENSDARP00000081501.4"/>
    <property type="gene ID" value="ENSDARG00000061216.6"/>
</dbReference>
<dbReference type="GO" id="GO:0004563">
    <property type="term" value="F:beta-N-acetylhexosaminidase activity"/>
    <property type="evidence" value="ECO:0007669"/>
    <property type="project" value="UniProtKB-EC"/>
</dbReference>
<dbReference type="HOGENOM" id="CLU_019666_1_1_1"/>
<accession>F1R118</accession>
<reference evidence="6 7" key="4">
    <citation type="journal article" date="2013" name="Nature">
        <title>The zebrafish reference genome sequence and its relationship to the human genome.</title>
        <authorList>
            <consortium name="Genome Reference Consortium Zebrafish"/>
            <person name="Howe K."/>
            <person name="Clark M.D."/>
            <person name="Torroja C.F."/>
            <person name="Torrance J."/>
            <person name="Berthelot C."/>
            <person name="Muffato M."/>
            <person name="Collins J.E."/>
            <person name="Humphray S."/>
            <person name="McLaren K."/>
            <person name="Matthews L."/>
            <person name="McLaren S."/>
            <person name="Sealy I."/>
            <person name="Caccamo M."/>
            <person name="Churcher C."/>
            <person name="Scott C."/>
            <person name="Barrett J.C."/>
            <person name="Koch R."/>
            <person name="Rauch G.J."/>
            <person name="White S."/>
            <person name="Chow W."/>
            <person name="Kilian B."/>
            <person name="Quintais L.T."/>
            <person name="Guerra-Assuncao J.A."/>
            <person name="Zhou Y."/>
            <person name="Gu Y."/>
            <person name="Yen J."/>
            <person name="Vogel J.H."/>
            <person name="Eyre T."/>
            <person name="Redmond S."/>
            <person name="Banerjee R."/>
            <person name="Chi J."/>
            <person name="Fu B."/>
            <person name="Langley E."/>
            <person name="Maguire S.F."/>
            <person name="Laird G.K."/>
            <person name="Lloyd D."/>
            <person name="Kenyon E."/>
            <person name="Donaldson S."/>
            <person name="Sehra H."/>
            <person name="Almeida-King J."/>
            <person name="Loveland J."/>
            <person name="Trevanion S."/>
            <person name="Jones M."/>
            <person name="Quail M."/>
            <person name="Willey D."/>
            <person name="Hunt A."/>
            <person name="Burton J."/>
            <person name="Sims S."/>
            <person name="McLay K."/>
            <person name="Plumb B."/>
            <person name="Davis J."/>
            <person name="Clee C."/>
            <person name="Oliver K."/>
            <person name="Clark R."/>
            <person name="Riddle C."/>
            <person name="Elliot D."/>
            <person name="Eliott D."/>
            <person name="Threadgold G."/>
            <person name="Harden G."/>
            <person name="Ware D."/>
            <person name="Begum S."/>
            <person name="Mortimore B."/>
            <person name="Mortimer B."/>
            <person name="Kerry G."/>
            <person name="Heath P."/>
            <person name="Phillimore B."/>
            <person name="Tracey A."/>
            <person name="Corby N."/>
            <person name="Dunn M."/>
            <person name="Johnson C."/>
            <person name="Wood J."/>
            <person name="Clark S."/>
            <person name="Pelan S."/>
            <person name="Griffiths G."/>
            <person name="Smith M."/>
            <person name="Glithero R."/>
            <person name="Howden P."/>
            <person name="Barker N."/>
            <person name="Lloyd C."/>
            <person name="Stevens C."/>
            <person name="Harley J."/>
            <person name="Holt K."/>
            <person name="Panagiotidis G."/>
            <person name="Lovell J."/>
            <person name="Beasley H."/>
            <person name="Henderson C."/>
            <person name="Gordon D."/>
            <person name="Auger K."/>
            <person name="Wright D."/>
            <person name="Collins J."/>
            <person name="Raisen C."/>
            <person name="Dyer L."/>
            <person name="Leung K."/>
            <person name="Robertson L."/>
            <person name="Ambridge K."/>
            <person name="Leongamornlert D."/>
            <person name="McGuire S."/>
            <person name="Gilderthorp R."/>
            <person name="Griffiths C."/>
            <person name="Manthravadi D."/>
            <person name="Nichol S."/>
            <person name="Barker G."/>
            <person name="Whitehead S."/>
            <person name="Kay M."/>
            <person name="Brown J."/>
            <person name="Murnane C."/>
            <person name="Gray E."/>
            <person name="Humphries M."/>
            <person name="Sycamore N."/>
            <person name="Barker D."/>
            <person name="Saunders D."/>
            <person name="Wallis J."/>
            <person name="Babbage A."/>
            <person name="Hammond S."/>
            <person name="Mashreghi-Mohammadi M."/>
            <person name="Barr L."/>
            <person name="Martin S."/>
            <person name="Wray P."/>
            <person name="Ellington A."/>
            <person name="Matthews N."/>
            <person name="Ellwood M."/>
            <person name="Woodmansey R."/>
            <person name="Clark G."/>
            <person name="Cooper J."/>
            <person name="Cooper J."/>
            <person name="Tromans A."/>
            <person name="Grafham D."/>
            <person name="Skuce C."/>
            <person name="Pandian R."/>
            <person name="Andrews R."/>
            <person name="Harrison E."/>
            <person name="Kimberley A."/>
            <person name="Garnett J."/>
            <person name="Fosker N."/>
            <person name="Hall R."/>
            <person name="Garner P."/>
            <person name="Kelly D."/>
            <person name="Bird C."/>
            <person name="Palmer S."/>
            <person name="Gehring I."/>
            <person name="Berger A."/>
            <person name="Dooley C.M."/>
            <person name="Ersan-Urun Z."/>
            <person name="Eser C."/>
            <person name="Geiger H."/>
            <person name="Geisler M."/>
            <person name="Karotki L."/>
            <person name="Kirn A."/>
            <person name="Konantz J."/>
            <person name="Konantz M."/>
            <person name="Oberlander M."/>
            <person name="Rudolph-Geiger S."/>
            <person name="Teucke M."/>
            <person name="Lanz C."/>
            <person name="Raddatz G."/>
            <person name="Osoegawa K."/>
            <person name="Zhu B."/>
            <person name="Rapp A."/>
            <person name="Widaa S."/>
            <person name="Langford C."/>
            <person name="Yang F."/>
            <person name="Schuster S.C."/>
            <person name="Carter N.P."/>
            <person name="Harrow J."/>
            <person name="Ning Z."/>
            <person name="Herrero J."/>
            <person name="Searle S.M."/>
            <person name="Enright A."/>
            <person name="Geisler R."/>
            <person name="Plasterk R.H."/>
            <person name="Lee C."/>
            <person name="Westerfield M."/>
            <person name="de Jong P.J."/>
            <person name="Zon L.I."/>
            <person name="Postlethwait J.H."/>
            <person name="Nusslein-Volhard C."/>
            <person name="Hubbard T.J."/>
            <person name="Roest Crollius H."/>
            <person name="Rogers J."/>
            <person name="Stemple D.L."/>
        </authorList>
    </citation>
    <scope>NUCLEOTIDE SEQUENCE [LARGE SCALE GENOMIC DNA]</scope>
    <source>
        <strain evidence="6">Tuebingen</strain>
    </source>
</reference>
<dbReference type="PANTHER" id="PTHR21040">
    <property type="entry name" value="BCDNA.GH04120"/>
    <property type="match status" value="1"/>
</dbReference>
<dbReference type="EMBL" id="BX470098">
    <property type="status" value="NOT_ANNOTATED_CDS"/>
    <property type="molecule type" value="Genomic_DNA"/>
</dbReference>
<accession>A0A8M1NBL6</accession>
<dbReference type="EC" id="3.2.1.52" evidence="3"/>
<keyword evidence="7" id="KW-1185">Reference proteome</keyword>
<organism evidence="6">
    <name type="scientific">Danio rerio</name>
    <name type="common">Zebrafish</name>
    <name type="synonym">Brachydanio rerio</name>
    <dbReference type="NCBI Taxonomy" id="7955"/>
    <lineage>
        <taxon>Eukaryota</taxon>
        <taxon>Metazoa</taxon>
        <taxon>Chordata</taxon>
        <taxon>Craniata</taxon>
        <taxon>Vertebrata</taxon>
        <taxon>Euteleostomi</taxon>
        <taxon>Actinopterygii</taxon>
        <taxon>Neopterygii</taxon>
        <taxon>Teleostei</taxon>
        <taxon>Ostariophysi</taxon>
        <taxon>Cypriniformes</taxon>
        <taxon>Danionidae</taxon>
        <taxon>Danioninae</taxon>
        <taxon>Danio</taxon>
    </lineage>
</organism>
<evidence type="ECO:0000256" key="3">
    <source>
        <dbReference type="ARBA" id="ARBA00012663"/>
    </source>
</evidence>
<reference evidence="8" key="5">
    <citation type="submission" date="2025-04" db="UniProtKB">
        <authorList>
            <consortium name="RefSeq"/>
        </authorList>
    </citation>
    <scope>IDENTIFICATION</scope>
    <source>
        <strain evidence="8">Tuebingen</strain>
    </source>
</reference>
<reference evidence="8" key="2">
    <citation type="journal article" date="2011" name="Brief. Bioinform.">
        <title>Phylogenetic-based propagation of functional annotations within the Gene Ontology consortium.</title>
        <authorList>
            <person name="Gaudet P."/>
            <person name="Livstone M.S."/>
            <person name="Lewis S.E."/>
            <person name="Thomas P.D."/>
        </authorList>
    </citation>
    <scope>NUCLEOTIDE SEQUENCE</scope>
    <source>
        <strain evidence="8">Tuebingen</strain>
    </source>
</reference>
<dbReference type="GeneID" id="565372"/>
<dbReference type="STRING" id="7955.ENSDARP00000081501"/>
<keyword evidence="10" id="KW-1267">Proteomics identification</keyword>
<reference evidence="8" key="1">
    <citation type="journal article" date="2002" name="Proc. Natl. Acad. Sci. U.S.A.">
        <title>Generation and initial analysis of more than 15,000 full-length human and mouse cDNA sequences.</title>
        <authorList>
            <consortium name="Mammalian Gene Collection Program Team"/>
            <person name="Strausberg R.L."/>
            <person name="Feingold E.A."/>
            <person name="Grouse L.H."/>
            <person name="Derge J.G."/>
            <person name="Klausner R.D."/>
            <person name="Collins F.S."/>
            <person name="Wagner L."/>
            <person name="Shenmen C.M."/>
            <person name="Schuler G.D."/>
            <person name="Altschul S.F."/>
            <person name="Zeeberg B."/>
            <person name="Buetow K.H."/>
            <person name="Schaefer C.F."/>
            <person name="Bhat N.K."/>
            <person name="Hopkins R.F."/>
            <person name="Jordan H."/>
            <person name="Moore T."/>
            <person name="Max S.I."/>
            <person name="Wang J."/>
            <person name="Hsieh F."/>
            <person name="Diatchenko L."/>
            <person name="Marusina K."/>
            <person name="Farmer A.A."/>
            <person name="Rubin G.M."/>
            <person name="Hong L."/>
            <person name="Stapleton M."/>
            <person name="Soares M.B."/>
            <person name="Bonaldo M.F."/>
            <person name="Casavant T.L."/>
            <person name="Scheetz T.E."/>
            <person name="Brownstein M.J."/>
            <person name="Usdin T.B."/>
            <person name="Toshiyuki S."/>
            <person name="Carninci P."/>
            <person name="Prange C."/>
            <person name="Raha S.S."/>
            <person name="Loquellano N.A."/>
            <person name="Peters G.J."/>
            <person name="Abramson R.D."/>
            <person name="Mullahy S.J."/>
            <person name="Bosak S.A."/>
            <person name="McEwan P.J."/>
            <person name="McKernan K.J."/>
            <person name="Malek J.A."/>
            <person name="Gunaratne P.H."/>
            <person name="Richards S."/>
            <person name="Worley K.C."/>
            <person name="Hale S."/>
            <person name="Garcia A.M."/>
            <person name="Gay L.J."/>
            <person name="Hulyk S.W."/>
            <person name="Villalon D.K."/>
            <person name="Muzny D.M."/>
            <person name="Sodergren E.J."/>
            <person name="Lu X."/>
            <person name="Gibbs R.A."/>
            <person name="Fahey J."/>
            <person name="Helton E."/>
            <person name="Ketteman M."/>
            <person name="Madan A."/>
            <person name="Rodrigues S."/>
            <person name="Sanchez A."/>
            <person name="Whiting M."/>
            <person name="Madan A."/>
            <person name="Young A.C."/>
            <person name="Shevchenko Y."/>
            <person name="Bouffard G.G."/>
            <person name="Blakesley R.W."/>
            <person name="Touchman J.W."/>
            <person name="Green E.D."/>
            <person name="Dickson M.C."/>
            <person name="Rodriguez A.C."/>
            <person name="Grimwood J."/>
            <person name="Schmutz J."/>
            <person name="Myers R.M."/>
            <person name="Butterfield Y.S."/>
            <person name="Krzywinski M.I."/>
            <person name="Skalska U."/>
            <person name="Smailus D.E."/>
            <person name="Schnerch A."/>
            <person name="Schein J.E."/>
            <person name="Jones S.J."/>
            <person name="Marra M.A."/>
        </authorList>
    </citation>
    <scope>NUCLEOTIDE SEQUENCE</scope>
    <source>
        <strain evidence="8">Tuebingen</strain>
    </source>
</reference>
<dbReference type="Gene3D" id="3.20.20.80">
    <property type="entry name" value="Glycosidases"/>
    <property type="match status" value="1"/>
</dbReference>
<proteinExistence type="evidence at protein level"/>
<name>F1R118_DANRE</name>
<dbReference type="PANTHER" id="PTHR21040:SF6">
    <property type="entry name" value="HEXOSAMINIDASE D"/>
    <property type="match status" value="1"/>
</dbReference>
<dbReference type="InterPro" id="IPR015883">
    <property type="entry name" value="Glyco_hydro_20_cat"/>
</dbReference>
<dbReference type="AGR" id="ZFIN:ZDB-GENE-060929-448"/>
<dbReference type="PaxDb" id="7955-ENSDARP00000081501"/>
<evidence type="ECO:0000313" key="7">
    <source>
        <dbReference type="Proteomes" id="UP000000437"/>
    </source>
</evidence>
<dbReference type="SUPFAM" id="SSF51445">
    <property type="entry name" value="(Trans)glycosidases"/>
    <property type="match status" value="1"/>
</dbReference>
<reference evidence="6" key="3">
    <citation type="submission" date="2011-07" db="UniProtKB">
        <authorList>
            <consortium name="Ensembl"/>
        </authorList>
    </citation>
    <scope>IDENTIFICATION</scope>
    <source>
        <strain evidence="6">Tuebingen</strain>
    </source>
</reference>
<dbReference type="Bgee" id="ENSDARG00000061216">
    <property type="expression patterns" value="Expressed in testis and 22 other cell types or tissues"/>
</dbReference>
<evidence type="ECO:0007829" key="10">
    <source>
        <dbReference type="PeptideAtlas" id="F1R118"/>
    </source>
</evidence>
<dbReference type="InterPro" id="IPR017853">
    <property type="entry name" value="GH"/>
</dbReference>
<comment type="similarity">
    <text evidence="2">Belongs to the glycosyl hydrolase 20 family.</text>
</comment>
<dbReference type="CTD" id="284004"/>
<evidence type="ECO:0000256" key="2">
    <source>
        <dbReference type="ARBA" id="ARBA00006285"/>
    </source>
</evidence>
<dbReference type="InterPro" id="IPR038901">
    <property type="entry name" value="HEXDC-like"/>
</dbReference>
<evidence type="ECO:0000313" key="8">
    <source>
        <dbReference type="RefSeq" id="NP_001070635.2"/>
    </source>
</evidence>
<dbReference type="GeneTree" id="ENSGT00390000014852"/>
<dbReference type="PhylomeDB" id="F1R118"/>
<dbReference type="RefSeq" id="NP_001070635.2">
    <property type="nucleotide sequence ID" value="NM_001077167.2"/>
</dbReference>